<accession>A0A067QGW7</accession>
<evidence type="ECO:0000313" key="4">
    <source>
        <dbReference type="Proteomes" id="UP000027265"/>
    </source>
</evidence>
<sequence>MQNLPPRPPHLAPAGMKKPKRRGTHVLPQSHTPSLVPTPAALIPEGSKFEPKISGKLPTFPHASEESGSMSSNTFDIASLTRMLAALPARDLSDISSTLSQAESDWTGEMEAIFGRFHIGDDVLTDPESDRAHSKQAERSDAAKRRRMVAGFERETKKKVKEALENAVVFETFNLTDRLSTDAKRDTSQVSEPPRTWDDDTSRIAVGGDGVRIVGHFPGYFGAKANERLNTIFMTLGKAVKLSVGGGADCQGRNTSSSYVRRKGELAGVFKLVTGWHAVGHPNLNSVCGMCDNLQELSVTSSRINSLIEQVDPSYYAQLQILQSRILKKYPYARALNAIDPLLMEGRAIMFNRRTPLHADHADPHGSWAVLFVTGIFTVGYLFIPQLNLRLRYRPGDVVLLRGRELPHEVEAWVGGQRISIAHFTHQSVWDEHGVKVRVQTPSTTP</sequence>
<gene>
    <name evidence="3" type="ORF">JAAARDRAFT_45327</name>
</gene>
<dbReference type="Gene3D" id="3.60.130.30">
    <property type="match status" value="1"/>
</dbReference>
<proteinExistence type="predicted"/>
<keyword evidence="4" id="KW-1185">Reference proteome</keyword>
<feature type="region of interest" description="Disordered" evidence="1">
    <location>
        <begin position="125"/>
        <end position="145"/>
    </location>
</feature>
<dbReference type="AlphaFoldDB" id="A0A067QGW7"/>
<evidence type="ECO:0000256" key="1">
    <source>
        <dbReference type="SAM" id="MobiDB-lite"/>
    </source>
</evidence>
<evidence type="ECO:0000256" key="2">
    <source>
        <dbReference type="SAM" id="Phobius"/>
    </source>
</evidence>
<feature type="compositionally biased region" description="Pro residues" evidence="1">
    <location>
        <begin position="1"/>
        <end position="11"/>
    </location>
</feature>
<dbReference type="HOGENOM" id="CLU_614023_0_0_1"/>
<name>A0A067QGW7_9AGAM</name>
<dbReference type="OrthoDB" id="2948070at2759"/>
<organism evidence="3 4">
    <name type="scientific">Jaapia argillacea MUCL 33604</name>
    <dbReference type="NCBI Taxonomy" id="933084"/>
    <lineage>
        <taxon>Eukaryota</taxon>
        <taxon>Fungi</taxon>
        <taxon>Dikarya</taxon>
        <taxon>Basidiomycota</taxon>
        <taxon>Agaricomycotina</taxon>
        <taxon>Agaricomycetes</taxon>
        <taxon>Agaricomycetidae</taxon>
        <taxon>Jaapiales</taxon>
        <taxon>Jaapiaceae</taxon>
        <taxon>Jaapia</taxon>
    </lineage>
</organism>
<evidence type="ECO:0000313" key="3">
    <source>
        <dbReference type="EMBL" id="KDQ61846.1"/>
    </source>
</evidence>
<feature type="transmembrane region" description="Helical" evidence="2">
    <location>
        <begin position="366"/>
        <end position="384"/>
    </location>
</feature>
<keyword evidence="2" id="KW-0812">Transmembrane</keyword>
<feature type="region of interest" description="Disordered" evidence="1">
    <location>
        <begin position="181"/>
        <end position="202"/>
    </location>
</feature>
<keyword evidence="2" id="KW-0472">Membrane</keyword>
<dbReference type="Proteomes" id="UP000027265">
    <property type="component" value="Unassembled WGS sequence"/>
</dbReference>
<keyword evidence="2" id="KW-1133">Transmembrane helix</keyword>
<dbReference type="EMBL" id="KL197712">
    <property type="protein sequence ID" value="KDQ61846.1"/>
    <property type="molecule type" value="Genomic_DNA"/>
</dbReference>
<feature type="region of interest" description="Disordered" evidence="1">
    <location>
        <begin position="1"/>
        <end position="50"/>
    </location>
</feature>
<protein>
    <submittedName>
        <fullName evidence="3">Uncharacterized protein</fullName>
    </submittedName>
</protein>
<dbReference type="InParanoid" id="A0A067QGW7"/>
<reference evidence="4" key="1">
    <citation type="journal article" date="2014" name="Proc. Natl. Acad. Sci. U.S.A.">
        <title>Extensive sampling of basidiomycete genomes demonstrates inadequacy of the white-rot/brown-rot paradigm for wood decay fungi.</title>
        <authorList>
            <person name="Riley R."/>
            <person name="Salamov A.A."/>
            <person name="Brown D.W."/>
            <person name="Nagy L.G."/>
            <person name="Floudas D."/>
            <person name="Held B.W."/>
            <person name="Levasseur A."/>
            <person name="Lombard V."/>
            <person name="Morin E."/>
            <person name="Otillar R."/>
            <person name="Lindquist E.A."/>
            <person name="Sun H."/>
            <person name="LaButti K.M."/>
            <person name="Schmutz J."/>
            <person name="Jabbour D."/>
            <person name="Luo H."/>
            <person name="Baker S.E."/>
            <person name="Pisabarro A.G."/>
            <person name="Walton J.D."/>
            <person name="Blanchette R.A."/>
            <person name="Henrissat B."/>
            <person name="Martin F."/>
            <person name="Cullen D."/>
            <person name="Hibbett D.S."/>
            <person name="Grigoriev I.V."/>
        </authorList>
    </citation>
    <scope>NUCLEOTIDE SEQUENCE [LARGE SCALE GENOMIC DNA]</scope>
    <source>
        <strain evidence="4">MUCL 33604</strain>
    </source>
</reference>
<feature type="compositionally biased region" description="Basic and acidic residues" evidence="1">
    <location>
        <begin position="128"/>
        <end position="143"/>
    </location>
</feature>